<comment type="caution">
    <text evidence="3">The sequence shown here is derived from an EMBL/GenBank/DDBJ whole genome shotgun (WGS) entry which is preliminary data.</text>
</comment>
<dbReference type="RefSeq" id="WP_259536812.1">
    <property type="nucleotide sequence ID" value="NZ_JANLCJ010000001.1"/>
</dbReference>
<dbReference type="Proteomes" id="UP001165586">
    <property type="component" value="Unassembled WGS sequence"/>
</dbReference>
<keyword evidence="1" id="KW-0862">Zinc</keyword>
<dbReference type="InterPro" id="IPR029063">
    <property type="entry name" value="SAM-dependent_MTases_sf"/>
</dbReference>
<dbReference type="PANTHER" id="PTHR12993">
    <property type="entry name" value="N-ACETYLGLUCOSAMINYL-PHOSPHATIDYLINOSITOL DE-N-ACETYLASE-RELATED"/>
    <property type="match status" value="1"/>
</dbReference>
<sequence length="507" mass="54374">MTFTHRDSGTPEEEWQRAFAARQSTLRSLDAEFFAEVGHLVVVAAHPDDETLGAAGLLSRGYTAGVRATVIVATSGEASHPDSATHSPDELARIREAETVDAVARADPGATVRFLRLPDGRLAEHVAEISEAVTEAIGPPARARRDLHSDDLPAPIEPRSSTLLVAPWGGDRHPDHEAAAHAARDAASITGARFFSYPIWLWHWADPAAADVPWPAFAVLPLDLVSAAAKADALSAHTSQIAPLSGLPGDEALLHPGMLEHFARAFEVFVDESAASTGASDEGAEGAESAGTAGGADAGGIPADLTGDAAADYFDGLHDRTDDPWGFESRWYEERKRALLLASLPDPAYASVLEVGSSTGVLSRELAERTSARFLGVDVSAVAIERARQRNADRPVAVFERMRVPSEWPDGSFDLVVVSEIGYFLDEDELTVLIERILGSLTRDGALVVCHWRHPVAGRAFSGDTVHAVFVQRDEFTTLAHHVEEDFLLDVFVRPPAISVARREGIV</sequence>
<keyword evidence="3" id="KW-0489">Methyltransferase</keyword>
<dbReference type="SUPFAM" id="SSF102588">
    <property type="entry name" value="LmbE-like"/>
    <property type="match status" value="1"/>
</dbReference>
<dbReference type="Pfam" id="PF02585">
    <property type="entry name" value="PIG-L"/>
    <property type="match status" value="1"/>
</dbReference>
<accession>A0ABT2GWD0</accession>
<keyword evidence="4" id="KW-1185">Reference proteome</keyword>
<dbReference type="PANTHER" id="PTHR12993:SF11">
    <property type="entry name" value="N-ACETYLGLUCOSAMINYL-PHOSPHATIDYLINOSITOL DE-N-ACETYLASE"/>
    <property type="match status" value="1"/>
</dbReference>
<dbReference type="InterPro" id="IPR003737">
    <property type="entry name" value="GlcNAc_PI_deacetylase-related"/>
</dbReference>
<dbReference type="InterPro" id="IPR024078">
    <property type="entry name" value="LmbE-like_dom_sf"/>
</dbReference>
<dbReference type="SUPFAM" id="SSF53335">
    <property type="entry name" value="S-adenosyl-L-methionine-dependent methyltransferases"/>
    <property type="match status" value="1"/>
</dbReference>
<protein>
    <submittedName>
        <fullName evidence="3">Bifunctional PIG-L family deacetylase/class I SAM-dependent methyltransferase</fullName>
    </submittedName>
</protein>
<organism evidence="3 4">
    <name type="scientific">Herbiconiux daphne</name>
    <dbReference type="NCBI Taxonomy" id="2970914"/>
    <lineage>
        <taxon>Bacteria</taxon>
        <taxon>Bacillati</taxon>
        <taxon>Actinomycetota</taxon>
        <taxon>Actinomycetes</taxon>
        <taxon>Micrococcales</taxon>
        <taxon>Microbacteriaceae</taxon>
        <taxon>Herbiconiux</taxon>
    </lineage>
</organism>
<keyword evidence="3" id="KW-0808">Transferase</keyword>
<evidence type="ECO:0000313" key="4">
    <source>
        <dbReference type="Proteomes" id="UP001165586"/>
    </source>
</evidence>
<gene>
    <name evidence="3" type="ORF">N1032_00680</name>
</gene>
<feature type="compositionally biased region" description="Low complexity" evidence="2">
    <location>
        <begin position="277"/>
        <end position="291"/>
    </location>
</feature>
<dbReference type="InterPro" id="IPR008715">
    <property type="entry name" value="SAM-MeTfrase_NodS-like"/>
</dbReference>
<dbReference type="GO" id="GO:0008168">
    <property type="term" value="F:methyltransferase activity"/>
    <property type="evidence" value="ECO:0007669"/>
    <property type="project" value="UniProtKB-KW"/>
</dbReference>
<name>A0ABT2GWD0_9MICO</name>
<dbReference type="EMBL" id="JANLCJ010000001">
    <property type="protein sequence ID" value="MCS5732258.1"/>
    <property type="molecule type" value="Genomic_DNA"/>
</dbReference>
<feature type="region of interest" description="Disordered" evidence="2">
    <location>
        <begin position="277"/>
        <end position="301"/>
    </location>
</feature>
<dbReference type="GO" id="GO:0032259">
    <property type="term" value="P:methylation"/>
    <property type="evidence" value="ECO:0007669"/>
    <property type="project" value="UniProtKB-KW"/>
</dbReference>
<dbReference type="CDD" id="cd02440">
    <property type="entry name" value="AdoMet_MTases"/>
    <property type="match status" value="1"/>
</dbReference>
<evidence type="ECO:0000313" key="3">
    <source>
        <dbReference type="EMBL" id="MCS5732258.1"/>
    </source>
</evidence>
<proteinExistence type="predicted"/>
<evidence type="ECO:0000256" key="1">
    <source>
        <dbReference type="ARBA" id="ARBA00022833"/>
    </source>
</evidence>
<dbReference type="Gene3D" id="3.40.50.10320">
    <property type="entry name" value="LmbE-like"/>
    <property type="match status" value="1"/>
</dbReference>
<reference evidence="3" key="1">
    <citation type="submission" date="2022-08" db="EMBL/GenBank/DDBJ databases">
        <authorList>
            <person name="Deng Y."/>
            <person name="Han X.-F."/>
            <person name="Zhang Y.-Q."/>
        </authorList>
    </citation>
    <scope>NUCLEOTIDE SEQUENCE</scope>
    <source>
        <strain evidence="3">CPCC 203386</strain>
    </source>
</reference>
<evidence type="ECO:0000256" key="2">
    <source>
        <dbReference type="SAM" id="MobiDB-lite"/>
    </source>
</evidence>
<dbReference type="Gene3D" id="3.40.50.150">
    <property type="entry name" value="Vaccinia Virus protein VP39"/>
    <property type="match status" value="1"/>
</dbReference>
<dbReference type="Pfam" id="PF05401">
    <property type="entry name" value="NodS"/>
    <property type="match status" value="1"/>
</dbReference>